<keyword evidence="7" id="KW-1185">Reference proteome</keyword>
<dbReference type="PANTHER" id="PTHR47637">
    <property type="entry name" value="CHAPERONE SURA"/>
    <property type="match status" value="1"/>
</dbReference>
<evidence type="ECO:0000313" key="5">
    <source>
        <dbReference type="EMBL" id="GJG26317.1"/>
    </source>
</evidence>
<dbReference type="Pfam" id="PF00639">
    <property type="entry name" value="Rotamase"/>
    <property type="match status" value="2"/>
</dbReference>
<proteinExistence type="predicted"/>
<keyword evidence="1 3" id="KW-0732">Signal</keyword>
<dbReference type="Proteomes" id="UP000216189">
    <property type="component" value="Unassembled WGS sequence"/>
</dbReference>
<dbReference type="CDD" id="cd00086">
    <property type="entry name" value="homeodomain"/>
    <property type="match status" value="1"/>
</dbReference>
<dbReference type="InterPro" id="IPR050280">
    <property type="entry name" value="OMP_Chaperone_SurA"/>
</dbReference>
<feature type="signal peptide" evidence="3">
    <location>
        <begin position="1"/>
        <end position="24"/>
    </location>
</feature>
<evidence type="ECO:0000256" key="3">
    <source>
        <dbReference type="SAM" id="SignalP"/>
    </source>
</evidence>
<protein>
    <submittedName>
        <fullName evidence="5">Peptidylprolyl isomerase</fullName>
    </submittedName>
</protein>
<keyword evidence="2 5" id="KW-0413">Isomerase</keyword>
<dbReference type="InterPro" id="IPR046357">
    <property type="entry name" value="PPIase_dom_sf"/>
</dbReference>
<sequence length="486" mass="55328">MKTVNKLFCGFSGLLLMAVITVNAGRPYFRVAQTVNDSLEHKNFNADSAKNSPEIKENSIIDEVIWVVGDEPILKSDVEMMRMQGEAEGVKFQGDPDCSIPEQLAIQKLFLHQAAIDSIEVTESEVSQGIDDQINYWIQLIGSREKLEEYRKMTITQIRQQMHDDFKNQQLIRKEREELVKDIKVTPAQVRAYFKNLPEDSIPFVPTEVEVQVITRQPKISKDETERIKEQLRDFTKRVNDGETSFSTLARLYSEDPGSARQGGELGYIGRGMLDPAFANVAFNLTDPKKISKIVETEFGFHIIQLIDKRGDKINCRHILLKPTVSEEALQSASLRLDSIADDIRANKFSFESAASYLSDDKDTKSNFGLMANSSETGRTSRFQMKDLPSEIARVVDTLKVGQISSAFTMVNAKGKKQACIVKLKSRIDGHRATITEDFQVMQNLVTKKEKENAIHDWVVNKIKKTYVKMNDRYKDCKFEYEGWVK</sequence>
<comment type="caution">
    <text evidence="5">The sequence shown here is derived from an EMBL/GenBank/DDBJ whole genome shotgun (WGS) entry which is preliminary data.</text>
</comment>
<reference evidence="6 7" key="1">
    <citation type="submission" date="2017-08" db="EMBL/GenBank/DDBJ databases">
        <title>Comparative genomics of non-oral Prevotella species.</title>
        <authorList>
            <person name="Accetto T."/>
            <person name="Nograsek B."/>
            <person name="Avgustin G."/>
        </authorList>
    </citation>
    <scope>NUCLEOTIDE SEQUENCE [LARGE SCALE GENOMIC DNA]</scope>
    <source>
        <strain evidence="6 7">TC1-1</strain>
    </source>
</reference>
<dbReference type="PROSITE" id="PS01096">
    <property type="entry name" value="PPIC_PPIASE_1"/>
    <property type="match status" value="1"/>
</dbReference>
<dbReference type="Gene3D" id="3.10.50.40">
    <property type="match status" value="2"/>
</dbReference>
<evidence type="ECO:0000313" key="6">
    <source>
        <dbReference type="EMBL" id="OYP53231.1"/>
    </source>
</evidence>
<evidence type="ECO:0000313" key="8">
    <source>
        <dbReference type="Proteomes" id="UP000887043"/>
    </source>
</evidence>
<dbReference type="PANTHER" id="PTHR47637:SF1">
    <property type="entry name" value="CHAPERONE SURA"/>
    <property type="match status" value="1"/>
</dbReference>
<gene>
    <name evidence="6" type="ORF">CIK91_13640</name>
    <name evidence="5" type="ORF">PRRU23_00170</name>
</gene>
<evidence type="ECO:0000256" key="2">
    <source>
        <dbReference type="PROSITE-ProRule" id="PRU00278"/>
    </source>
</evidence>
<evidence type="ECO:0000313" key="7">
    <source>
        <dbReference type="Proteomes" id="UP000216189"/>
    </source>
</evidence>
<dbReference type="InterPro" id="IPR001356">
    <property type="entry name" value="HD"/>
</dbReference>
<dbReference type="SUPFAM" id="SSF109998">
    <property type="entry name" value="Triger factor/SurA peptide-binding domain-like"/>
    <property type="match status" value="1"/>
</dbReference>
<evidence type="ECO:0000256" key="1">
    <source>
        <dbReference type="ARBA" id="ARBA00022729"/>
    </source>
</evidence>
<dbReference type="AlphaFoldDB" id="A0AA37MJY7"/>
<feature type="domain" description="PpiC" evidence="4">
    <location>
        <begin position="206"/>
        <end position="308"/>
    </location>
</feature>
<name>A0AA37MJY7_SEGBR</name>
<dbReference type="Proteomes" id="UP000887043">
    <property type="component" value="Unassembled WGS sequence"/>
</dbReference>
<dbReference type="GO" id="GO:0003677">
    <property type="term" value="F:DNA binding"/>
    <property type="evidence" value="ECO:0007669"/>
    <property type="project" value="InterPro"/>
</dbReference>
<dbReference type="InterPro" id="IPR027304">
    <property type="entry name" value="Trigger_fact/SurA_dom_sf"/>
</dbReference>
<evidence type="ECO:0000259" key="4">
    <source>
        <dbReference type="PROSITE" id="PS50198"/>
    </source>
</evidence>
<reference evidence="5" key="2">
    <citation type="submission" date="2021-08" db="EMBL/GenBank/DDBJ databases">
        <title>Prevotella lacticifex sp. nov., isolated from rumen of cow.</title>
        <authorList>
            <person name="Shinkai T."/>
            <person name="Ikeyama N."/>
            <person name="Kumagai M."/>
            <person name="Ohmori H."/>
            <person name="Sakamoto M."/>
            <person name="Ohkuma M."/>
            <person name="Mitsumori M."/>
        </authorList>
    </citation>
    <scope>NUCLEOTIDE SEQUENCE</scope>
    <source>
        <strain evidence="5">DSM 11371</strain>
    </source>
</reference>
<keyword evidence="2" id="KW-0697">Rotamase</keyword>
<organism evidence="5 8">
    <name type="scientific">Segatella bryantii</name>
    <name type="common">Prevotella bryantii</name>
    <dbReference type="NCBI Taxonomy" id="77095"/>
    <lineage>
        <taxon>Bacteria</taxon>
        <taxon>Pseudomonadati</taxon>
        <taxon>Bacteroidota</taxon>
        <taxon>Bacteroidia</taxon>
        <taxon>Bacteroidales</taxon>
        <taxon>Prevotellaceae</taxon>
        <taxon>Segatella</taxon>
    </lineage>
</organism>
<dbReference type="InterPro" id="IPR000297">
    <property type="entry name" value="PPIase_PpiC"/>
</dbReference>
<dbReference type="SUPFAM" id="SSF54534">
    <property type="entry name" value="FKBP-like"/>
    <property type="match status" value="2"/>
</dbReference>
<dbReference type="GO" id="GO:0003755">
    <property type="term" value="F:peptidyl-prolyl cis-trans isomerase activity"/>
    <property type="evidence" value="ECO:0007669"/>
    <property type="project" value="UniProtKB-KW"/>
</dbReference>
<dbReference type="GeneID" id="72480648"/>
<feature type="chain" id="PRO_5041303646" evidence="3">
    <location>
        <begin position="25"/>
        <end position="486"/>
    </location>
</feature>
<dbReference type="InterPro" id="IPR023058">
    <property type="entry name" value="PPIase_PpiC_CS"/>
</dbReference>
<dbReference type="EMBL" id="NPJF01000067">
    <property type="protein sequence ID" value="OYP53231.1"/>
    <property type="molecule type" value="Genomic_DNA"/>
</dbReference>
<dbReference type="PROSITE" id="PS50198">
    <property type="entry name" value="PPIC_PPIASE_2"/>
    <property type="match status" value="2"/>
</dbReference>
<dbReference type="RefSeq" id="WP_006283550.1">
    <property type="nucleotide sequence ID" value="NZ_BPTR01000001.1"/>
</dbReference>
<dbReference type="Gene3D" id="1.10.4030.10">
    <property type="entry name" value="Porin chaperone SurA, peptide-binding domain"/>
    <property type="match status" value="1"/>
</dbReference>
<feature type="domain" description="PpiC" evidence="4">
    <location>
        <begin position="311"/>
        <end position="406"/>
    </location>
</feature>
<accession>A0AA37MJY7</accession>
<dbReference type="EMBL" id="BPTR01000001">
    <property type="protein sequence ID" value="GJG26317.1"/>
    <property type="molecule type" value="Genomic_DNA"/>
</dbReference>